<protein>
    <recommendedName>
        <fullName evidence="4">Pectinesterase inhibitor domain-containing protein</fullName>
    </recommendedName>
</protein>
<gene>
    <name evidence="2" type="ORF">FPE_LOCUS14047</name>
</gene>
<reference evidence="2" key="1">
    <citation type="submission" date="2023-05" db="EMBL/GenBank/DDBJ databases">
        <authorList>
            <person name="Huff M."/>
        </authorList>
    </citation>
    <scope>NUCLEOTIDE SEQUENCE</scope>
</reference>
<feature type="signal peptide" evidence="1">
    <location>
        <begin position="1"/>
        <end position="22"/>
    </location>
</feature>
<evidence type="ECO:0000313" key="3">
    <source>
        <dbReference type="Proteomes" id="UP000834106"/>
    </source>
</evidence>
<dbReference type="SUPFAM" id="SSF101148">
    <property type="entry name" value="Plant invertase/pectin methylesterase inhibitor"/>
    <property type="match status" value="1"/>
</dbReference>
<evidence type="ECO:0000256" key="1">
    <source>
        <dbReference type="SAM" id="SignalP"/>
    </source>
</evidence>
<organism evidence="2 3">
    <name type="scientific">Fraxinus pennsylvanica</name>
    <dbReference type="NCBI Taxonomy" id="56036"/>
    <lineage>
        <taxon>Eukaryota</taxon>
        <taxon>Viridiplantae</taxon>
        <taxon>Streptophyta</taxon>
        <taxon>Embryophyta</taxon>
        <taxon>Tracheophyta</taxon>
        <taxon>Spermatophyta</taxon>
        <taxon>Magnoliopsida</taxon>
        <taxon>eudicotyledons</taxon>
        <taxon>Gunneridae</taxon>
        <taxon>Pentapetalae</taxon>
        <taxon>asterids</taxon>
        <taxon>lamiids</taxon>
        <taxon>Lamiales</taxon>
        <taxon>Oleaceae</taxon>
        <taxon>Oleeae</taxon>
        <taxon>Fraxinus</taxon>
    </lineage>
</organism>
<name>A0AAD2DTE2_9LAMI</name>
<keyword evidence="1" id="KW-0732">Signal</keyword>
<dbReference type="AlphaFoldDB" id="A0AAD2DTE2"/>
<feature type="chain" id="PRO_5042242288" description="Pectinesterase inhibitor domain-containing protein" evidence="1">
    <location>
        <begin position="23"/>
        <end position="108"/>
    </location>
</feature>
<evidence type="ECO:0000313" key="2">
    <source>
        <dbReference type="EMBL" id="CAI9766617.1"/>
    </source>
</evidence>
<accession>A0AAD2DTE2</accession>
<keyword evidence="3" id="KW-1185">Reference proteome</keyword>
<dbReference type="Gene3D" id="1.20.140.40">
    <property type="entry name" value="Invertase/pectin methylesterase inhibitor family protein"/>
    <property type="match status" value="1"/>
</dbReference>
<sequence length="108" mass="12054">MAASLKTLFLVMFCFLSPLVVTGDLDFADQLETLNVPMLQFLGSMRSSMDTVRQVISTMSNFKGKFNDFQLSNALHDCVNLLDLSLHDLNWSLSASHKRVGIFAAFSM</sequence>
<dbReference type="InterPro" id="IPR035513">
    <property type="entry name" value="Invertase/methylesterase_inhib"/>
</dbReference>
<dbReference type="EMBL" id="OU503043">
    <property type="protein sequence ID" value="CAI9766617.1"/>
    <property type="molecule type" value="Genomic_DNA"/>
</dbReference>
<dbReference type="Proteomes" id="UP000834106">
    <property type="component" value="Chromosome 8"/>
</dbReference>
<proteinExistence type="predicted"/>
<evidence type="ECO:0008006" key="4">
    <source>
        <dbReference type="Google" id="ProtNLM"/>
    </source>
</evidence>